<proteinExistence type="inferred from homology"/>
<keyword evidence="6" id="KW-0812">Transmembrane</keyword>
<dbReference type="PIRSF" id="PIRSF019663">
    <property type="entry name" value="Legumain"/>
    <property type="match status" value="1"/>
</dbReference>
<dbReference type="Pfam" id="PF01650">
    <property type="entry name" value="Peptidase_C13"/>
    <property type="match status" value="1"/>
</dbReference>
<dbReference type="InterPro" id="IPR000073">
    <property type="entry name" value="AB_hydrolase_1"/>
</dbReference>
<gene>
    <name evidence="8" type="ORF">DERP_010247</name>
</gene>
<keyword evidence="6" id="KW-1133">Transmembrane helix</keyword>
<organism evidence="8 9">
    <name type="scientific">Dermatophagoides pteronyssinus</name>
    <name type="common">European house dust mite</name>
    <dbReference type="NCBI Taxonomy" id="6956"/>
    <lineage>
        <taxon>Eukaryota</taxon>
        <taxon>Metazoa</taxon>
        <taxon>Ecdysozoa</taxon>
        <taxon>Arthropoda</taxon>
        <taxon>Chelicerata</taxon>
        <taxon>Arachnida</taxon>
        <taxon>Acari</taxon>
        <taxon>Acariformes</taxon>
        <taxon>Sarcoptiformes</taxon>
        <taxon>Astigmata</taxon>
        <taxon>Psoroptidia</taxon>
        <taxon>Analgoidea</taxon>
        <taxon>Pyroglyphidae</taxon>
        <taxon>Dermatophagoidinae</taxon>
        <taxon>Dermatophagoides</taxon>
    </lineage>
</organism>
<evidence type="ECO:0000256" key="6">
    <source>
        <dbReference type="SAM" id="Phobius"/>
    </source>
</evidence>
<comment type="pathway">
    <text evidence="1">Glycolipid biosynthesis; glycosylphosphatidylinositol-anchor biosynthesis.</text>
</comment>
<reference evidence="8 9" key="1">
    <citation type="journal article" date="2018" name="J. Allergy Clin. Immunol.">
        <title>High-quality assembly of Dermatophagoides pteronyssinus genome and transcriptome reveals a wide range of novel allergens.</title>
        <authorList>
            <person name="Liu X.Y."/>
            <person name="Yang K.Y."/>
            <person name="Wang M.Q."/>
            <person name="Kwok J.S."/>
            <person name="Zeng X."/>
            <person name="Yang Z."/>
            <person name="Xiao X.J."/>
            <person name="Lau C.P."/>
            <person name="Li Y."/>
            <person name="Huang Z.M."/>
            <person name="Ba J.G."/>
            <person name="Yim A.K."/>
            <person name="Ouyang C.Y."/>
            <person name="Ngai S.M."/>
            <person name="Chan T.F."/>
            <person name="Leung E.L."/>
            <person name="Liu L."/>
            <person name="Liu Z.G."/>
            <person name="Tsui S.K."/>
        </authorList>
    </citation>
    <scope>NUCLEOTIDE SEQUENCE [LARGE SCALE GENOMIC DNA]</scope>
    <source>
        <strain evidence="8">Derp</strain>
    </source>
</reference>
<dbReference type="EMBL" id="NJHN03000064">
    <property type="protein sequence ID" value="KAH9418378.1"/>
    <property type="molecule type" value="Genomic_DNA"/>
</dbReference>
<dbReference type="Pfam" id="PF00561">
    <property type="entry name" value="Abhydrolase_1"/>
    <property type="match status" value="1"/>
</dbReference>
<dbReference type="InterPro" id="IPR028361">
    <property type="entry name" value="GPI_transamidase"/>
</dbReference>
<comment type="similarity">
    <text evidence="2">Belongs to the peptidase C13 family.</text>
</comment>
<dbReference type="Gene3D" id="3.40.50.1820">
    <property type="entry name" value="alpha/beta hydrolase"/>
    <property type="match status" value="1"/>
</dbReference>
<evidence type="ECO:0000256" key="5">
    <source>
        <dbReference type="SAM" id="MobiDB-lite"/>
    </source>
</evidence>
<dbReference type="InterPro" id="IPR001096">
    <property type="entry name" value="Peptidase_C13"/>
</dbReference>
<dbReference type="PANTHER" id="PTHR48067:SF1">
    <property type="entry name" value="GPI-ANCHOR TRANSAMIDASE"/>
    <property type="match status" value="1"/>
</dbReference>
<evidence type="ECO:0000259" key="7">
    <source>
        <dbReference type="Pfam" id="PF00561"/>
    </source>
</evidence>
<feature type="compositionally biased region" description="Polar residues" evidence="5">
    <location>
        <begin position="718"/>
        <end position="729"/>
    </location>
</feature>
<dbReference type="PANTHER" id="PTHR48067">
    <property type="entry name" value="GPI-ANCHOR TRANSAMIDASE"/>
    <property type="match status" value="1"/>
</dbReference>
<evidence type="ECO:0000313" key="8">
    <source>
        <dbReference type="EMBL" id="KAH9418378.1"/>
    </source>
</evidence>
<dbReference type="PROSITE" id="PS01133">
    <property type="entry name" value="UPF0017"/>
    <property type="match status" value="1"/>
</dbReference>
<keyword evidence="9" id="KW-1185">Reference proteome</keyword>
<dbReference type="PRINTS" id="PR00776">
    <property type="entry name" value="HEMOGLOBNASE"/>
</dbReference>
<comment type="caution">
    <text evidence="8">The sequence shown here is derived from an EMBL/GenBank/DDBJ whole genome shotgun (WGS) entry which is preliminary data.</text>
</comment>
<dbReference type="SUPFAM" id="SSF53474">
    <property type="entry name" value="alpha/beta-Hydrolases"/>
    <property type="match status" value="1"/>
</dbReference>
<keyword evidence="6" id="KW-0472">Membrane</keyword>
<dbReference type="Gene3D" id="3.40.50.1460">
    <property type="match status" value="1"/>
</dbReference>
<dbReference type="Proteomes" id="UP000887458">
    <property type="component" value="Unassembled WGS sequence"/>
</dbReference>
<evidence type="ECO:0000256" key="2">
    <source>
        <dbReference type="ARBA" id="ARBA00009941"/>
    </source>
</evidence>
<name>A0ABQ8J730_DERPT</name>
<accession>A0ABQ8J730</accession>
<evidence type="ECO:0000256" key="3">
    <source>
        <dbReference type="ARBA" id="ARBA00022502"/>
    </source>
</evidence>
<evidence type="ECO:0000256" key="4">
    <source>
        <dbReference type="ARBA" id="ARBA00022729"/>
    </source>
</evidence>
<keyword evidence="4" id="KW-0732">Signal</keyword>
<protein>
    <recommendedName>
        <fullName evidence="7">AB hydrolase-1 domain-containing protein</fullName>
    </recommendedName>
</protein>
<feature type="domain" description="AB hydrolase-1" evidence="7">
    <location>
        <begin position="136"/>
        <end position="376"/>
    </location>
</feature>
<dbReference type="InterPro" id="IPR029058">
    <property type="entry name" value="AB_hydrolase_fold"/>
</dbReference>
<evidence type="ECO:0000256" key="1">
    <source>
        <dbReference type="ARBA" id="ARBA00004687"/>
    </source>
</evidence>
<feature type="transmembrane region" description="Helical" evidence="6">
    <location>
        <begin position="29"/>
        <end position="48"/>
    </location>
</feature>
<feature type="region of interest" description="Disordered" evidence="5">
    <location>
        <begin position="718"/>
        <end position="738"/>
    </location>
</feature>
<keyword evidence="3" id="KW-0337">GPI-anchor biosynthesis</keyword>
<dbReference type="InterPro" id="IPR000952">
    <property type="entry name" value="AB_hydrolase_4_CS"/>
</dbReference>
<sequence length="738" mass="85059">MIVAMLLLYFTRFTIMYYDNSFWIESNTLTILSFIITIFIGHYLCFIVKKPKLICRNVKFRNFLEKNCPIITEKYWPTIWCYQSMLMSILSTAFRRLRAPNIQYKRETIPTPDGAVLHLDHHNENNDQNDDQMIALFMPGLTGSSSAEYIRPLVEIASTIGYHSIVLNARGTGNNRLLTPRVYCCANDDDLRTCLAHLRKKYPTNKLIAIGLSFGGIVLSRYLSMTGNESKIDSAMLVSVCWNFIPNSYNLERWSNLPLNRYLTKCLIEIVEQNQTLFENKPNIDLKRIYSSQTLREFDDEFTSKQFGFKNAYEYYRESSNNERIHQIKRPTLCLNAFDDMFSLGSTLPCDKIENESTHVAMLITKRGGHIGFMDGLWPLSKTSRPYYLERLAKQYLLAFYHQMDKTVFRYLIFKYLIQKNGSNEHHFNIGFDDAVQQQQQQQNHDKMVNDFFNQNPDNDDPNQSKHTNNWAVIVGASRFWFNYRHVANALSIYRSCKRFGIPDSQIILMISDDMACESRNPRPATIFNNGQHHINVYGDDVEVDYRGYDVTVENLIRLLTGRVHEHTPKSKRLLTNSGSNILIYMTGHGGDGFLKFQDSEELTSVELANAFEQMYQKRRYNEILFIIDTCQAESMSAKFYSPNIIGIGSSKIGEDSLSHHGDSSIGVYVIDRYTYYVLEFLEKQYQPSNTNITISKFLKVCPKHLCISTKNVAPNDQTSADIGSNAPPSSLEKLSGA</sequence>
<reference evidence="8 9" key="2">
    <citation type="journal article" date="2022" name="Mol. Biol. Evol.">
        <title>Comparative Genomics Reveals Insights into the Divergent Evolution of Astigmatic Mites and Household Pest Adaptations.</title>
        <authorList>
            <person name="Xiong Q."/>
            <person name="Wan A.T."/>
            <person name="Liu X."/>
            <person name="Fung C.S."/>
            <person name="Xiao X."/>
            <person name="Malainual N."/>
            <person name="Hou J."/>
            <person name="Wang L."/>
            <person name="Wang M."/>
            <person name="Yang K.Y."/>
            <person name="Cui Y."/>
            <person name="Leung E.L."/>
            <person name="Nong W."/>
            <person name="Shin S.K."/>
            <person name="Au S.W."/>
            <person name="Jeong K.Y."/>
            <person name="Chew F.T."/>
            <person name="Hui J.H."/>
            <person name="Leung T.F."/>
            <person name="Tungtrongchitr A."/>
            <person name="Zhong N."/>
            <person name="Liu Z."/>
            <person name="Tsui S.K."/>
        </authorList>
    </citation>
    <scope>NUCLEOTIDE SEQUENCE [LARGE SCALE GENOMIC DNA]</scope>
    <source>
        <strain evidence="8">Derp</strain>
    </source>
</reference>
<evidence type="ECO:0000313" key="9">
    <source>
        <dbReference type="Proteomes" id="UP000887458"/>
    </source>
</evidence>
<dbReference type="PIRSF" id="PIRSF500138">
    <property type="entry name" value="GPI8"/>
    <property type="match status" value="1"/>
</dbReference>